<evidence type="ECO:0000313" key="2">
    <source>
        <dbReference type="Proteomes" id="UP000735302"/>
    </source>
</evidence>
<dbReference type="AlphaFoldDB" id="A0AAV4BRM8"/>
<protein>
    <submittedName>
        <fullName evidence="1">Uncharacterized protein</fullName>
    </submittedName>
</protein>
<dbReference type="EMBL" id="BLXT01005502">
    <property type="protein sequence ID" value="GFO23136.1"/>
    <property type="molecule type" value="Genomic_DNA"/>
</dbReference>
<evidence type="ECO:0000313" key="1">
    <source>
        <dbReference type="EMBL" id="GFO23136.1"/>
    </source>
</evidence>
<organism evidence="1 2">
    <name type="scientific">Plakobranchus ocellatus</name>
    <dbReference type="NCBI Taxonomy" id="259542"/>
    <lineage>
        <taxon>Eukaryota</taxon>
        <taxon>Metazoa</taxon>
        <taxon>Spiralia</taxon>
        <taxon>Lophotrochozoa</taxon>
        <taxon>Mollusca</taxon>
        <taxon>Gastropoda</taxon>
        <taxon>Heterobranchia</taxon>
        <taxon>Euthyneura</taxon>
        <taxon>Panpulmonata</taxon>
        <taxon>Sacoglossa</taxon>
        <taxon>Placobranchoidea</taxon>
        <taxon>Plakobranchidae</taxon>
        <taxon>Plakobranchus</taxon>
    </lineage>
</organism>
<comment type="caution">
    <text evidence="1">The sequence shown here is derived from an EMBL/GenBank/DDBJ whole genome shotgun (WGS) entry which is preliminary data.</text>
</comment>
<accession>A0AAV4BRM8</accession>
<proteinExistence type="predicted"/>
<dbReference type="Proteomes" id="UP000735302">
    <property type="component" value="Unassembled WGS sequence"/>
</dbReference>
<sequence length="128" mass="14864">MKKKNLYTNGFAFPDDPMLVNYKTKKNKCVTGLSTKLSTKNIDRMPSQSEFKRSGSWSYMQPSSTAKSDASVIKRIETHHYVSKAMLLQQNPAWCKELLNLYQPGLRHQNQRNYTLPLSEFKKRKGFL</sequence>
<reference evidence="1 2" key="1">
    <citation type="journal article" date="2021" name="Elife">
        <title>Chloroplast acquisition without the gene transfer in kleptoplastic sea slugs, Plakobranchus ocellatus.</title>
        <authorList>
            <person name="Maeda T."/>
            <person name="Takahashi S."/>
            <person name="Yoshida T."/>
            <person name="Shimamura S."/>
            <person name="Takaki Y."/>
            <person name="Nagai Y."/>
            <person name="Toyoda A."/>
            <person name="Suzuki Y."/>
            <person name="Arimoto A."/>
            <person name="Ishii H."/>
            <person name="Satoh N."/>
            <person name="Nishiyama T."/>
            <person name="Hasebe M."/>
            <person name="Maruyama T."/>
            <person name="Minagawa J."/>
            <person name="Obokata J."/>
            <person name="Shigenobu S."/>
        </authorList>
    </citation>
    <scope>NUCLEOTIDE SEQUENCE [LARGE SCALE GENOMIC DNA]</scope>
</reference>
<gene>
    <name evidence="1" type="ORF">PoB_004964100</name>
</gene>
<keyword evidence="2" id="KW-1185">Reference proteome</keyword>
<name>A0AAV4BRM8_9GAST</name>